<dbReference type="EMBL" id="CXWC01000011">
    <property type="protein sequence ID" value="CTQ74234.1"/>
    <property type="molecule type" value="Genomic_DNA"/>
</dbReference>
<dbReference type="Pfam" id="PF00126">
    <property type="entry name" value="HTH_1"/>
    <property type="match status" value="1"/>
</dbReference>
<dbReference type="RefSeq" id="WP_158510338.1">
    <property type="nucleotide sequence ID" value="NZ_CXWA01000005.1"/>
</dbReference>
<proteinExistence type="inferred from homology"/>
<dbReference type="GeneID" id="97671286"/>
<sequence length="312" mass="35387">MDTNWLADFLVLSKRGNFSQAADERNITQSAFSRRIKALETWLGTELFDRSSYPVSLTPDGEVFHATAQNVLRELELNRVEFQRRNSDATPDIRLAASTSLALSFVPEWLHQIKQACGTFSVSIDTYDFYEMIELLGDGKMDLVLLYSKPEVPSFFEHQEFEAIKLGEDTMHLCTALDAEGRSAFDVDNPPARGLEYIGYGQTGYFSKVEDLLFSAMTPQDPTFVCTSQSGTCEFMKRLAHMDQKMLWLPACSAHDSIRSGQFALAGNGRFDTELEIWLYKKRETTSPLVEKVWTHLKSNPCTSHLEAFRLT</sequence>
<keyword evidence="7" id="KW-1185">Reference proteome</keyword>
<keyword evidence="3" id="KW-0238">DNA-binding</keyword>
<reference evidence="7" key="1">
    <citation type="submission" date="2015-07" db="EMBL/GenBank/DDBJ databases">
        <authorList>
            <person name="Rodrigo-Torres Lidia"/>
            <person name="Arahal R.David."/>
        </authorList>
    </citation>
    <scope>NUCLEOTIDE SEQUENCE [LARGE SCALE GENOMIC DNA]</scope>
    <source>
        <strain evidence="7">CECT 5096</strain>
    </source>
</reference>
<dbReference type="PANTHER" id="PTHR30126">
    <property type="entry name" value="HTH-TYPE TRANSCRIPTIONAL REGULATOR"/>
    <property type="match status" value="1"/>
</dbReference>
<dbReference type="InterPro" id="IPR036390">
    <property type="entry name" value="WH_DNA-bd_sf"/>
</dbReference>
<dbReference type="Proteomes" id="UP000049983">
    <property type="component" value="Unassembled WGS sequence"/>
</dbReference>
<evidence type="ECO:0000259" key="5">
    <source>
        <dbReference type="PROSITE" id="PS50931"/>
    </source>
</evidence>
<dbReference type="Pfam" id="PF03466">
    <property type="entry name" value="LysR_substrate"/>
    <property type="match status" value="1"/>
</dbReference>
<dbReference type="GO" id="GO:0000976">
    <property type="term" value="F:transcription cis-regulatory region binding"/>
    <property type="evidence" value="ECO:0007669"/>
    <property type="project" value="TreeGrafter"/>
</dbReference>
<keyword evidence="2" id="KW-0805">Transcription regulation</keyword>
<evidence type="ECO:0000256" key="1">
    <source>
        <dbReference type="ARBA" id="ARBA00009437"/>
    </source>
</evidence>
<keyword evidence="4" id="KW-0804">Transcription</keyword>
<dbReference type="InterPro" id="IPR036388">
    <property type="entry name" value="WH-like_DNA-bd_sf"/>
</dbReference>
<name>A0A0M7AKV4_9HYPH</name>
<dbReference type="PANTHER" id="PTHR30126:SF2">
    <property type="entry name" value="HTH-TYPE TRANSCRIPTIONAL REGULATOR YJIE"/>
    <property type="match status" value="1"/>
</dbReference>
<dbReference type="CDD" id="cd05466">
    <property type="entry name" value="PBP2_LTTR_substrate"/>
    <property type="match status" value="1"/>
</dbReference>
<dbReference type="STRING" id="311410.LA5095_00825"/>
<dbReference type="PROSITE" id="PS50931">
    <property type="entry name" value="HTH_LYSR"/>
    <property type="match status" value="1"/>
</dbReference>
<gene>
    <name evidence="6" type="primary">yjiE_2</name>
    <name evidence="6" type="ORF">LA5096_03965</name>
</gene>
<dbReference type="GO" id="GO:0003700">
    <property type="term" value="F:DNA-binding transcription factor activity"/>
    <property type="evidence" value="ECO:0007669"/>
    <property type="project" value="InterPro"/>
</dbReference>
<evidence type="ECO:0000256" key="4">
    <source>
        <dbReference type="ARBA" id="ARBA00023163"/>
    </source>
</evidence>
<protein>
    <submittedName>
        <fullName evidence="6">Quorum-sensing regulator protein D</fullName>
    </submittedName>
</protein>
<organism evidence="6 7">
    <name type="scientific">Roseibium album</name>
    <dbReference type="NCBI Taxonomy" id="311410"/>
    <lineage>
        <taxon>Bacteria</taxon>
        <taxon>Pseudomonadati</taxon>
        <taxon>Pseudomonadota</taxon>
        <taxon>Alphaproteobacteria</taxon>
        <taxon>Hyphomicrobiales</taxon>
        <taxon>Stappiaceae</taxon>
        <taxon>Roseibium</taxon>
    </lineage>
</organism>
<evidence type="ECO:0000313" key="6">
    <source>
        <dbReference type="EMBL" id="CTQ74234.1"/>
    </source>
</evidence>
<dbReference type="AlphaFoldDB" id="A0A0M7AKV4"/>
<evidence type="ECO:0000256" key="3">
    <source>
        <dbReference type="ARBA" id="ARBA00023125"/>
    </source>
</evidence>
<comment type="similarity">
    <text evidence="1">Belongs to the LysR transcriptional regulatory family.</text>
</comment>
<accession>A0A0M7AKV4</accession>
<evidence type="ECO:0000256" key="2">
    <source>
        <dbReference type="ARBA" id="ARBA00023015"/>
    </source>
</evidence>
<feature type="domain" description="HTH lysR-type" evidence="5">
    <location>
        <begin position="1"/>
        <end position="58"/>
    </location>
</feature>
<dbReference type="InterPro" id="IPR005119">
    <property type="entry name" value="LysR_subst-bd"/>
</dbReference>
<evidence type="ECO:0000313" key="7">
    <source>
        <dbReference type="Proteomes" id="UP000049983"/>
    </source>
</evidence>
<dbReference type="SUPFAM" id="SSF46785">
    <property type="entry name" value="Winged helix' DNA-binding domain"/>
    <property type="match status" value="1"/>
</dbReference>
<dbReference type="PRINTS" id="PR00039">
    <property type="entry name" value="HTHLYSR"/>
</dbReference>
<dbReference type="InterPro" id="IPR000847">
    <property type="entry name" value="LysR_HTH_N"/>
</dbReference>
<dbReference type="SUPFAM" id="SSF53850">
    <property type="entry name" value="Periplasmic binding protein-like II"/>
    <property type="match status" value="1"/>
</dbReference>
<dbReference type="Gene3D" id="1.10.10.10">
    <property type="entry name" value="Winged helix-like DNA-binding domain superfamily/Winged helix DNA-binding domain"/>
    <property type="match status" value="1"/>
</dbReference>
<dbReference type="Gene3D" id="3.40.190.10">
    <property type="entry name" value="Periplasmic binding protein-like II"/>
    <property type="match status" value="1"/>
</dbReference>